<organism evidence="1 2">
    <name type="scientific">Trichoderma asperellum</name>
    <name type="common">Filamentous fungus</name>
    <dbReference type="NCBI Taxonomy" id="101201"/>
    <lineage>
        <taxon>Eukaryota</taxon>
        <taxon>Fungi</taxon>
        <taxon>Dikarya</taxon>
        <taxon>Ascomycota</taxon>
        <taxon>Pezizomycotina</taxon>
        <taxon>Sordariomycetes</taxon>
        <taxon>Hypocreomycetidae</taxon>
        <taxon>Hypocreales</taxon>
        <taxon>Hypocreaceae</taxon>
        <taxon>Trichoderma</taxon>
    </lineage>
</organism>
<gene>
    <name evidence="1" type="ORF">TASIC1_0012016300</name>
</gene>
<reference evidence="1 2" key="1">
    <citation type="submission" date="2020-07" db="EMBL/GenBank/DDBJ databases">
        <title>Trichoderma asperellum IC-1 whole genome shotgun sequence.</title>
        <authorList>
            <person name="Kanamasa S."/>
            <person name="Takahashi H."/>
        </authorList>
    </citation>
    <scope>NUCLEOTIDE SEQUENCE [LARGE SCALE GENOMIC DNA]</scope>
    <source>
        <strain evidence="1 2">IC-1</strain>
    </source>
</reference>
<dbReference type="Proteomes" id="UP000517252">
    <property type="component" value="Unassembled WGS sequence"/>
</dbReference>
<proteinExistence type="predicted"/>
<comment type="caution">
    <text evidence="1">The sequence shown here is derived from an EMBL/GenBank/DDBJ whole genome shotgun (WGS) entry which is preliminary data.</text>
</comment>
<accession>A0A6V8R3M3</accession>
<evidence type="ECO:0000313" key="2">
    <source>
        <dbReference type="Proteomes" id="UP000517252"/>
    </source>
</evidence>
<sequence>MDQSALQLDVGGIPQAAVSLLGALTPILRALSADSVNPLAVIQLEAIGHCFPMSGPLARKTPDALTRCGSIKLARLRTSIGWMAGDTTSALSQTAGGQSAALLTLCLVEMFCRNSSGHLLFELSMRLLPTTQCLASMAQLSDLAEIVANKLQPLAFGQHHAIQVTRIREVYLNLGIELPSMTLASLLDRITVDSMVDLLDVVQQALREESSMAYIEGFQGLGGIVSLLMALCPDDILLLVENGIIFQGQRRSVVISVSHQKKTSFYVEKILRDTKTSSRLAARFRSDDFLASPGRISSYEYLTVNTQGCLANMVDQLFATFSLGLTRNVVASLATVVGEVMCSFTGDDFGHGSQFPESGLVPLLGHRPHSYVKERLGFFFGVEVVIDEDAKHSFAAYKGLQETVESLMPASECLCSRCPGSHAWATMPPNPTKDFARCPIRSMWAGLQTIVGQAVLLSFLETDLDSLRIIQSPQTKLGPYLCYRLVHNLFPGDEATKLGMQGSLSGDSMDCYMLSDLHTDLCQLLGSIAPNAGNGHTILGSSSGATSIFPLTLETMSIDKKHALRYRALDGQYHDGRNYYKALIEDSHIPLRPLAARSILQPGNVIGPSRIGIHSNLTVSVRPYHNSMAIRTMLAFSDKVIDISFFDVHLASLSISTAIPCKHEHKTPLVLEKEEDVIATGLDAPIAKRPNF</sequence>
<dbReference type="AlphaFoldDB" id="A0A6V8R3M3"/>
<name>A0A6V8R3M3_TRIAP</name>
<evidence type="ECO:0000313" key="1">
    <source>
        <dbReference type="EMBL" id="GFP59160.1"/>
    </source>
</evidence>
<dbReference type="EMBL" id="BLZH01000012">
    <property type="protein sequence ID" value="GFP59160.1"/>
    <property type="molecule type" value="Genomic_DNA"/>
</dbReference>
<protein>
    <submittedName>
        <fullName evidence="1">Uncharacterized protein</fullName>
    </submittedName>
</protein>
<dbReference type="OrthoDB" id="5421021at2759"/>